<dbReference type="Proteomes" id="UP000291084">
    <property type="component" value="Chromosome 8"/>
</dbReference>
<evidence type="ECO:0000313" key="2">
    <source>
        <dbReference type="Proteomes" id="UP000291084"/>
    </source>
</evidence>
<proteinExistence type="predicted"/>
<sequence length="74" mass="8296">ACHGLEIGISRNVQQAWRKRSSKQVQGLGAARFLVRRRSSSIQEVLLHKSRCAHKHILERPAKGRSTEVGPGNR</sequence>
<evidence type="ECO:0000313" key="1">
    <source>
        <dbReference type="EMBL" id="BAT95699.1"/>
    </source>
</evidence>
<gene>
    <name evidence="1" type="primary">Vigan.08G246900</name>
    <name evidence="1" type="ORF">VIGAN_08246900</name>
</gene>
<keyword evidence="2" id="KW-1185">Reference proteome</keyword>
<dbReference type="AlphaFoldDB" id="A0A0S3SS86"/>
<protein>
    <submittedName>
        <fullName evidence="1">Uncharacterized protein</fullName>
    </submittedName>
</protein>
<organism evidence="1 2">
    <name type="scientific">Vigna angularis var. angularis</name>
    <dbReference type="NCBI Taxonomy" id="157739"/>
    <lineage>
        <taxon>Eukaryota</taxon>
        <taxon>Viridiplantae</taxon>
        <taxon>Streptophyta</taxon>
        <taxon>Embryophyta</taxon>
        <taxon>Tracheophyta</taxon>
        <taxon>Spermatophyta</taxon>
        <taxon>Magnoliopsida</taxon>
        <taxon>eudicotyledons</taxon>
        <taxon>Gunneridae</taxon>
        <taxon>Pentapetalae</taxon>
        <taxon>rosids</taxon>
        <taxon>fabids</taxon>
        <taxon>Fabales</taxon>
        <taxon>Fabaceae</taxon>
        <taxon>Papilionoideae</taxon>
        <taxon>50 kb inversion clade</taxon>
        <taxon>NPAAA clade</taxon>
        <taxon>indigoferoid/millettioid clade</taxon>
        <taxon>Phaseoleae</taxon>
        <taxon>Vigna</taxon>
    </lineage>
</organism>
<accession>A0A0S3SS86</accession>
<name>A0A0S3SS86_PHAAN</name>
<dbReference type="EMBL" id="AP015041">
    <property type="protein sequence ID" value="BAT95699.1"/>
    <property type="molecule type" value="Genomic_DNA"/>
</dbReference>
<reference evidence="1 2" key="1">
    <citation type="journal article" date="2015" name="Sci. Rep.">
        <title>The power of single molecule real-time sequencing technology in the de novo assembly of a eukaryotic genome.</title>
        <authorList>
            <person name="Sakai H."/>
            <person name="Naito K."/>
            <person name="Ogiso-Tanaka E."/>
            <person name="Takahashi Y."/>
            <person name="Iseki K."/>
            <person name="Muto C."/>
            <person name="Satou K."/>
            <person name="Teruya K."/>
            <person name="Shiroma A."/>
            <person name="Shimoji M."/>
            <person name="Hirano T."/>
            <person name="Itoh T."/>
            <person name="Kaga A."/>
            <person name="Tomooka N."/>
        </authorList>
    </citation>
    <scope>NUCLEOTIDE SEQUENCE [LARGE SCALE GENOMIC DNA]</scope>
    <source>
        <strain evidence="2">cv. Shumari</strain>
    </source>
</reference>
<feature type="non-terminal residue" evidence="1">
    <location>
        <position position="1"/>
    </location>
</feature>